<reference evidence="3" key="1">
    <citation type="submission" date="2021-03" db="EMBL/GenBank/DDBJ databases">
        <title>Description of Psychrosphaera ytuae sp. nov. isolated from deep sea sediment of South China Sea.</title>
        <authorList>
            <person name="Zhang J."/>
            <person name="Xu X.-D."/>
        </authorList>
    </citation>
    <scope>NUCLEOTIDE SEQUENCE</scope>
    <source>
        <strain evidence="3">MTZ26</strain>
    </source>
</reference>
<evidence type="ECO:0000259" key="1">
    <source>
        <dbReference type="Pfam" id="PF06938"/>
    </source>
</evidence>
<dbReference type="KEGG" id="psym:J1N51_10960"/>
<dbReference type="InterPro" id="IPR048342">
    <property type="entry name" value="DUF1285_C"/>
</dbReference>
<protein>
    <submittedName>
        <fullName evidence="3">DUF1285 domain-containing protein</fullName>
    </submittedName>
</protein>
<dbReference type="Gene3D" id="3.10.540.10">
    <property type="entry name" value="duf1285 like domain"/>
    <property type="match status" value="1"/>
</dbReference>
<dbReference type="Proteomes" id="UP000682739">
    <property type="component" value="Chromosome"/>
</dbReference>
<name>A0A975HHN6_9GAMM</name>
<dbReference type="AlphaFoldDB" id="A0A975HHN6"/>
<evidence type="ECO:0000259" key="2">
    <source>
        <dbReference type="Pfam" id="PF21028"/>
    </source>
</evidence>
<dbReference type="Gene3D" id="2.30.270.10">
    <property type="entry name" value="duf1285 protein"/>
    <property type="match status" value="1"/>
</dbReference>
<dbReference type="InterPro" id="IPR048341">
    <property type="entry name" value="DUF1285_N"/>
</dbReference>
<keyword evidence="4" id="KW-1185">Reference proteome</keyword>
<accession>A0A975HHN6</accession>
<dbReference type="InterPro" id="IPR010707">
    <property type="entry name" value="DUF1285"/>
</dbReference>
<evidence type="ECO:0000313" key="4">
    <source>
        <dbReference type="Proteomes" id="UP000682739"/>
    </source>
</evidence>
<dbReference type="PIRSF" id="PIRSF029557">
    <property type="entry name" value="UCP029557"/>
    <property type="match status" value="1"/>
</dbReference>
<gene>
    <name evidence="3" type="ORF">J1N51_10960</name>
</gene>
<evidence type="ECO:0000313" key="3">
    <source>
        <dbReference type="EMBL" id="QTH63253.1"/>
    </source>
</evidence>
<dbReference type="Pfam" id="PF21028">
    <property type="entry name" value="DUF1285_C"/>
    <property type="match status" value="1"/>
</dbReference>
<feature type="domain" description="DUF1285" evidence="2">
    <location>
        <begin position="84"/>
        <end position="179"/>
    </location>
</feature>
<dbReference type="EMBL" id="CP072110">
    <property type="protein sequence ID" value="QTH63253.1"/>
    <property type="molecule type" value="Genomic_DNA"/>
</dbReference>
<dbReference type="Pfam" id="PF06938">
    <property type="entry name" value="DUF1285_N"/>
    <property type="match status" value="1"/>
</dbReference>
<feature type="domain" description="DUF1285" evidence="1">
    <location>
        <begin position="17"/>
        <end position="83"/>
    </location>
</feature>
<dbReference type="RefSeq" id="WP_208831303.1">
    <property type="nucleotide sequence ID" value="NZ_CP072110.1"/>
</dbReference>
<proteinExistence type="predicted"/>
<sequence length="179" mass="20436">MDIQTLTQQLDDLSQSPPFEKWNPPFCGDLDMVIKSDGRWFYMGSPIGRIKLVKLFASVLVKEDNEYFLKTPAEKVRIQVEDAPFMITEWQHQNTEQGPAIVVTTNLGQSVVLGEQHPLINNTGTAPNAEPKLYVEVHRGLTARVHRNVFYQWAEIATSTEIQQKEQFYIESAGKIFLL</sequence>
<organism evidence="3 4">
    <name type="scientific">Psychrosphaera ytuae</name>
    <dbReference type="NCBI Taxonomy" id="2820710"/>
    <lineage>
        <taxon>Bacteria</taxon>
        <taxon>Pseudomonadati</taxon>
        <taxon>Pseudomonadota</taxon>
        <taxon>Gammaproteobacteria</taxon>
        <taxon>Alteromonadales</taxon>
        <taxon>Pseudoalteromonadaceae</taxon>
        <taxon>Psychrosphaera</taxon>
    </lineage>
</organism>
<dbReference type="InterPro" id="IPR023361">
    <property type="entry name" value="DUF1285_beta_roll_sf"/>
</dbReference>